<evidence type="ECO:0000256" key="7">
    <source>
        <dbReference type="ARBA" id="ARBA00022777"/>
    </source>
</evidence>
<dbReference type="PANTHER" id="PTHR45436">
    <property type="entry name" value="SENSOR HISTIDINE KINASE YKOH"/>
    <property type="match status" value="1"/>
</dbReference>
<dbReference type="PRINTS" id="PR00344">
    <property type="entry name" value="BCTRLSENSOR"/>
</dbReference>
<dbReference type="GO" id="GO:0005524">
    <property type="term" value="F:ATP binding"/>
    <property type="evidence" value="ECO:0007669"/>
    <property type="project" value="UniProtKB-KW"/>
</dbReference>
<evidence type="ECO:0000256" key="2">
    <source>
        <dbReference type="ARBA" id="ARBA00004370"/>
    </source>
</evidence>
<evidence type="ECO:0000256" key="3">
    <source>
        <dbReference type="ARBA" id="ARBA00012438"/>
    </source>
</evidence>
<dbReference type="SUPFAM" id="SSF47384">
    <property type="entry name" value="Homodimeric domain of signal transducing histidine kinase"/>
    <property type="match status" value="1"/>
</dbReference>
<dbReference type="InterPro" id="IPR003660">
    <property type="entry name" value="HAMP_dom"/>
</dbReference>
<dbReference type="Gene3D" id="1.10.287.130">
    <property type="match status" value="1"/>
</dbReference>
<dbReference type="PROSITE" id="PS50109">
    <property type="entry name" value="HIS_KIN"/>
    <property type="match status" value="1"/>
</dbReference>
<comment type="caution">
    <text evidence="15">The sequence shown here is derived from an EMBL/GenBank/DDBJ whole genome shotgun (WGS) entry which is preliminary data.</text>
</comment>
<dbReference type="SUPFAM" id="SSF55874">
    <property type="entry name" value="ATPase domain of HSP90 chaperone/DNA topoisomerase II/histidine kinase"/>
    <property type="match status" value="1"/>
</dbReference>
<organism evidence="15 16">
    <name type="scientific">Litorivivens lipolytica</name>
    <dbReference type="NCBI Taxonomy" id="1524264"/>
    <lineage>
        <taxon>Bacteria</taxon>
        <taxon>Pseudomonadati</taxon>
        <taxon>Pseudomonadota</taxon>
        <taxon>Gammaproteobacteria</taxon>
        <taxon>Litorivivens</taxon>
    </lineage>
</organism>
<dbReference type="AlphaFoldDB" id="A0A7W4W2F9"/>
<keyword evidence="10 12" id="KW-0472">Membrane</keyword>
<gene>
    <name evidence="15" type="ORF">FHR99_000400</name>
</gene>
<keyword evidence="11" id="KW-0175">Coiled coil</keyword>
<dbReference type="InterPro" id="IPR003594">
    <property type="entry name" value="HATPase_dom"/>
</dbReference>
<dbReference type="InterPro" id="IPR004358">
    <property type="entry name" value="Sig_transdc_His_kin-like_C"/>
</dbReference>
<evidence type="ECO:0000256" key="8">
    <source>
        <dbReference type="ARBA" id="ARBA00022989"/>
    </source>
</evidence>
<feature type="coiled-coil region" evidence="11">
    <location>
        <begin position="227"/>
        <end position="254"/>
    </location>
</feature>
<dbReference type="GO" id="GO:0005886">
    <property type="term" value="C:plasma membrane"/>
    <property type="evidence" value="ECO:0007669"/>
    <property type="project" value="TreeGrafter"/>
</dbReference>
<evidence type="ECO:0000256" key="12">
    <source>
        <dbReference type="SAM" id="Phobius"/>
    </source>
</evidence>
<dbReference type="EC" id="2.7.13.3" evidence="3"/>
<keyword evidence="4" id="KW-0597">Phosphoprotein</keyword>
<name>A0A7W4W2F9_9GAMM</name>
<dbReference type="InterPro" id="IPR050428">
    <property type="entry name" value="TCS_sensor_his_kinase"/>
</dbReference>
<dbReference type="InterPro" id="IPR036890">
    <property type="entry name" value="HATPase_C_sf"/>
</dbReference>
<feature type="transmembrane region" description="Helical" evidence="12">
    <location>
        <begin position="171"/>
        <end position="194"/>
    </location>
</feature>
<dbReference type="GO" id="GO:0000155">
    <property type="term" value="F:phosphorelay sensor kinase activity"/>
    <property type="evidence" value="ECO:0007669"/>
    <property type="project" value="InterPro"/>
</dbReference>
<comment type="catalytic activity">
    <reaction evidence="1">
        <text>ATP + protein L-histidine = ADP + protein N-phospho-L-histidine.</text>
        <dbReference type="EC" id="2.7.13.3"/>
    </reaction>
</comment>
<reference evidence="15 16" key="1">
    <citation type="submission" date="2020-08" db="EMBL/GenBank/DDBJ databases">
        <title>Genomic Encyclopedia of Type Strains, Phase III (KMG-III): the genomes of soil and plant-associated and newly described type strains.</title>
        <authorList>
            <person name="Whitman W."/>
        </authorList>
    </citation>
    <scope>NUCLEOTIDE SEQUENCE [LARGE SCALE GENOMIC DNA]</scope>
    <source>
        <strain evidence="15 16">CECT 8654</strain>
    </source>
</reference>
<evidence type="ECO:0000256" key="9">
    <source>
        <dbReference type="ARBA" id="ARBA00023012"/>
    </source>
</evidence>
<evidence type="ECO:0000313" key="15">
    <source>
        <dbReference type="EMBL" id="MBB3046164.1"/>
    </source>
</evidence>
<keyword evidence="16" id="KW-1185">Reference proteome</keyword>
<dbReference type="Proteomes" id="UP000537130">
    <property type="component" value="Unassembled WGS sequence"/>
</dbReference>
<feature type="domain" description="HAMP" evidence="14">
    <location>
        <begin position="191"/>
        <end position="242"/>
    </location>
</feature>
<evidence type="ECO:0000256" key="10">
    <source>
        <dbReference type="ARBA" id="ARBA00023136"/>
    </source>
</evidence>
<evidence type="ECO:0000256" key="11">
    <source>
        <dbReference type="SAM" id="Coils"/>
    </source>
</evidence>
<protein>
    <recommendedName>
        <fullName evidence="3">histidine kinase</fullName>
        <ecNumber evidence="3">2.7.13.3</ecNumber>
    </recommendedName>
</protein>
<dbReference type="InterPro" id="IPR036097">
    <property type="entry name" value="HisK_dim/P_sf"/>
</dbReference>
<proteinExistence type="predicted"/>
<keyword evidence="7 15" id="KW-0418">Kinase</keyword>
<dbReference type="PANTHER" id="PTHR45436:SF4">
    <property type="entry name" value="SENSOR PROTEIN PHOQ"/>
    <property type="match status" value="1"/>
</dbReference>
<dbReference type="EMBL" id="JACHWY010000001">
    <property type="protein sequence ID" value="MBB3046164.1"/>
    <property type="molecule type" value="Genomic_DNA"/>
</dbReference>
<evidence type="ECO:0000256" key="5">
    <source>
        <dbReference type="ARBA" id="ARBA00022679"/>
    </source>
</evidence>
<dbReference type="Pfam" id="PF02518">
    <property type="entry name" value="HATPase_c"/>
    <property type="match status" value="1"/>
</dbReference>
<feature type="domain" description="Histidine kinase" evidence="13">
    <location>
        <begin position="250"/>
        <end position="445"/>
    </location>
</feature>
<evidence type="ECO:0000256" key="6">
    <source>
        <dbReference type="ARBA" id="ARBA00022692"/>
    </source>
</evidence>
<dbReference type="RefSeq" id="WP_183408863.1">
    <property type="nucleotide sequence ID" value="NZ_JACHWY010000001.1"/>
</dbReference>
<dbReference type="Gene3D" id="3.30.565.10">
    <property type="entry name" value="Histidine kinase-like ATPase, C-terminal domain"/>
    <property type="match status" value="1"/>
</dbReference>
<dbReference type="SMART" id="SM00387">
    <property type="entry name" value="HATPase_c"/>
    <property type="match status" value="1"/>
</dbReference>
<comment type="subcellular location">
    <subcellularLocation>
        <location evidence="2">Membrane</location>
    </subcellularLocation>
</comment>
<evidence type="ECO:0000259" key="13">
    <source>
        <dbReference type="PROSITE" id="PS50109"/>
    </source>
</evidence>
<keyword evidence="8 12" id="KW-1133">Transmembrane helix</keyword>
<keyword evidence="5 15" id="KW-0808">Transferase</keyword>
<sequence>MKARGSIIRRLLGASILALPLFLGITGYAIDQAHTRSLIAAQESQLQLQFYGILGVMEWSNTQPISVDRLREPRFWQFRSGLYAFIHTRNGTLQWQSSSANSLEVLQEAFSPTAAGEEVFDEITLKDTAYFRYRYHVIWEDETGVEYPLIFTLLEHQDAFRQELLSFRKNIALWLGLAAVVLLVMQVLVLRWGLRPLRDMSRELRALEAGERESLGGTYPLELTGVTHNLNRLLEKEQQQRERYRNTLGNLAHSLKTPLSVMRSATNSETDPQITEQLDKMNNIIDYQLQRAVSAGPRRLGTKTPLKPMLERLCQTLTKVYRDSNLDFAIDCADTQALAMDEQDLMELLGNLIDNACKAAESRVAINVSPLNGSKLEVSVEDDGPGFPEDKIDALMERGNRGDQYGSGQGLGLAVAVDILNAYEAGMDIERSVLGGAKVRLALPA</sequence>
<accession>A0A7W4W2F9</accession>
<keyword evidence="9" id="KW-0902">Two-component regulatory system</keyword>
<evidence type="ECO:0000313" key="16">
    <source>
        <dbReference type="Proteomes" id="UP000537130"/>
    </source>
</evidence>
<evidence type="ECO:0000259" key="14">
    <source>
        <dbReference type="PROSITE" id="PS50885"/>
    </source>
</evidence>
<evidence type="ECO:0000256" key="1">
    <source>
        <dbReference type="ARBA" id="ARBA00000085"/>
    </source>
</evidence>
<dbReference type="PROSITE" id="PS50885">
    <property type="entry name" value="HAMP"/>
    <property type="match status" value="1"/>
</dbReference>
<dbReference type="InterPro" id="IPR005467">
    <property type="entry name" value="His_kinase_dom"/>
</dbReference>
<keyword evidence="6 12" id="KW-0812">Transmembrane</keyword>
<evidence type="ECO:0000256" key="4">
    <source>
        <dbReference type="ARBA" id="ARBA00022553"/>
    </source>
</evidence>